<organism evidence="3">
    <name type="scientific">Tanacetum cinerariifolium</name>
    <name type="common">Dalmatian daisy</name>
    <name type="synonym">Chrysanthemum cinerariifolium</name>
    <dbReference type="NCBI Taxonomy" id="118510"/>
    <lineage>
        <taxon>Eukaryota</taxon>
        <taxon>Viridiplantae</taxon>
        <taxon>Streptophyta</taxon>
        <taxon>Embryophyta</taxon>
        <taxon>Tracheophyta</taxon>
        <taxon>Spermatophyta</taxon>
        <taxon>Magnoliopsida</taxon>
        <taxon>eudicotyledons</taxon>
        <taxon>Gunneridae</taxon>
        <taxon>Pentapetalae</taxon>
        <taxon>asterids</taxon>
        <taxon>campanulids</taxon>
        <taxon>Asterales</taxon>
        <taxon>Asteraceae</taxon>
        <taxon>Asteroideae</taxon>
        <taxon>Anthemideae</taxon>
        <taxon>Anthemidinae</taxon>
        <taxon>Tanacetum</taxon>
    </lineage>
</organism>
<name>A0A699GXA5_TANCI</name>
<dbReference type="Pfam" id="PF03732">
    <property type="entry name" value="Retrotrans_gag"/>
    <property type="match status" value="1"/>
</dbReference>
<comment type="caution">
    <text evidence="3">The sequence shown here is derived from an EMBL/GenBank/DDBJ whole genome shotgun (WGS) entry which is preliminary data.</text>
</comment>
<gene>
    <name evidence="3" type="ORF">Tci_150005</name>
</gene>
<evidence type="ECO:0000313" key="3">
    <source>
        <dbReference type="EMBL" id="GEV78028.1"/>
    </source>
</evidence>
<dbReference type="AlphaFoldDB" id="A0A699GXA5"/>
<protein>
    <recommendedName>
        <fullName evidence="2">Retrotransposon gag domain-containing protein</fullName>
    </recommendedName>
</protein>
<evidence type="ECO:0000259" key="2">
    <source>
        <dbReference type="Pfam" id="PF03732"/>
    </source>
</evidence>
<dbReference type="InterPro" id="IPR005162">
    <property type="entry name" value="Retrotrans_gag_dom"/>
</dbReference>
<feature type="region of interest" description="Disordered" evidence="1">
    <location>
        <begin position="177"/>
        <end position="202"/>
    </location>
</feature>
<accession>A0A699GXA5</accession>
<feature type="domain" description="Retrotransposon gag" evidence="2">
    <location>
        <begin position="48"/>
        <end position="140"/>
    </location>
</feature>
<reference evidence="3" key="1">
    <citation type="journal article" date="2019" name="Sci. Rep.">
        <title>Draft genome of Tanacetum cinerariifolium, the natural source of mosquito coil.</title>
        <authorList>
            <person name="Yamashiro T."/>
            <person name="Shiraishi A."/>
            <person name="Satake H."/>
            <person name="Nakayama K."/>
        </authorList>
    </citation>
    <scope>NUCLEOTIDE SEQUENCE</scope>
</reference>
<evidence type="ECO:0000256" key="1">
    <source>
        <dbReference type="SAM" id="MobiDB-lite"/>
    </source>
</evidence>
<dbReference type="EMBL" id="BKCJ010034065">
    <property type="protein sequence ID" value="GEV78028.1"/>
    <property type="molecule type" value="Genomic_DNA"/>
</dbReference>
<feature type="compositionally biased region" description="Polar residues" evidence="1">
    <location>
        <begin position="186"/>
        <end position="196"/>
    </location>
</feature>
<sequence>MVVVDRGDGGLEHRFFRPLSQKTPTLSGEIGLEKVPLTFKGTEGVIVLTQCALTWWDFHVKIVGHDSAYGMTWKTLMKMLTDKYCPRGEIKKLEIEMWNLKVKGIDVVSYIQRFQELALMCGRMFLEESDQVEKYVGGLPDMIQGSVMASKPKTIQEAFKIDNDLMDQKVRAYAERQDENKRKLDNNIQAQQQPPKKQNVARDYSIGPSEKKEYARTLQWCNKCKFYHNGSCTVKCANCNRVGHLTRDSRSPAATNNQRTITVLNVEIKGTIGVIAQS</sequence>
<proteinExistence type="predicted"/>